<organism evidence="1 2">
    <name type="scientific">Pseudomonas cannabina</name>
    <dbReference type="NCBI Taxonomy" id="86840"/>
    <lineage>
        <taxon>Bacteria</taxon>
        <taxon>Pseudomonadati</taxon>
        <taxon>Pseudomonadota</taxon>
        <taxon>Gammaproteobacteria</taxon>
        <taxon>Pseudomonadales</taxon>
        <taxon>Pseudomonadaceae</taxon>
        <taxon>Pseudomonas</taxon>
    </lineage>
</organism>
<reference evidence="1 2" key="1">
    <citation type="submission" date="2018-08" db="EMBL/GenBank/DDBJ databases">
        <title>Recombination of ecologically and evolutionarily significant loci maintains genetic cohesion in the Pseudomonas syringae species complex.</title>
        <authorList>
            <person name="Dillon M."/>
            <person name="Thakur S."/>
            <person name="Almeida R.N.D."/>
            <person name="Weir B.S."/>
            <person name="Guttman D.S."/>
        </authorList>
    </citation>
    <scope>NUCLEOTIDE SEQUENCE [LARGE SCALE GENOMIC DNA]</scope>
    <source>
        <strain evidence="1 2">ICMP 2821</strain>
    </source>
</reference>
<gene>
    <name evidence="1" type="ORF">ALQ64_02817</name>
</gene>
<dbReference type="EMBL" id="RBOW01000841">
    <property type="protein sequence ID" value="RMN21107.1"/>
    <property type="molecule type" value="Genomic_DNA"/>
</dbReference>
<accession>A0A3M3KDN6</accession>
<evidence type="ECO:0000313" key="2">
    <source>
        <dbReference type="Proteomes" id="UP000281372"/>
    </source>
</evidence>
<dbReference type="Pfam" id="PF07505">
    <property type="entry name" value="DUF5131"/>
    <property type="match status" value="1"/>
</dbReference>
<protein>
    <submittedName>
        <fullName evidence="1">Phage Gp37/Gp68 protein</fullName>
    </submittedName>
</protein>
<name>A0A3M3KDN6_PSECA</name>
<dbReference type="InterPro" id="IPR011101">
    <property type="entry name" value="DUF5131"/>
</dbReference>
<sequence length="336" mass="37473">MNFDNYRLTRSDMSQQTKIEWCDSTFNPWIGCTKVSPACDDCYAARSTPARALGVTWGPGQPRRRTSASNWKLPLKWNASASSFHAEHGRRQRVFCASLADVFDNDVPADWRDELWQLIAATPNLDWLILTKRIGNVKQMLPDVEDFDVEFPNVWIGATICNQAEADRDIPKLLATPARVRFLSIEPLIGPVNLHLKRDPTDLKDLHWVIVGGESGFSARPMSPDWARLLRDQCARSGIAFHFKQWGEWLPMLGQAQGVAVRPGKVTTADGWVMGWAGKKAAGRKLDGQIHGAFPVASHVPKTVDMESCTRAYNRPLSAHSQVNFSPVLGKSGDQP</sequence>
<comment type="caution">
    <text evidence="1">The sequence shown here is derived from an EMBL/GenBank/DDBJ whole genome shotgun (WGS) entry which is preliminary data.</text>
</comment>
<proteinExistence type="predicted"/>
<dbReference type="Proteomes" id="UP000281372">
    <property type="component" value="Unassembled WGS sequence"/>
</dbReference>
<evidence type="ECO:0000313" key="1">
    <source>
        <dbReference type="EMBL" id="RMN21107.1"/>
    </source>
</evidence>
<dbReference type="AlphaFoldDB" id="A0A3M3KDN6"/>